<dbReference type="Pfam" id="PF08459">
    <property type="entry name" value="UvrC_RNaseH_dom"/>
    <property type="match status" value="1"/>
</dbReference>
<dbReference type="SUPFAM" id="SSF82771">
    <property type="entry name" value="GIY-YIG endonuclease"/>
    <property type="match status" value="1"/>
</dbReference>
<dbReference type="InterPro" id="IPR000305">
    <property type="entry name" value="GIY-YIG_endonuc"/>
</dbReference>
<dbReference type="Pfam" id="PF01541">
    <property type="entry name" value="GIY-YIG"/>
    <property type="match status" value="1"/>
</dbReference>
<gene>
    <name evidence="3" type="ORF">COV58_01235</name>
</gene>
<accession>A0A2M6IUZ4</accession>
<dbReference type="AlphaFoldDB" id="A0A2M6IUZ4"/>
<organism evidence="3 4">
    <name type="scientific">Candidatus Roizmanbacteria bacterium CG11_big_fil_rev_8_21_14_0_20_36_8</name>
    <dbReference type="NCBI Taxonomy" id="1974856"/>
    <lineage>
        <taxon>Bacteria</taxon>
        <taxon>Candidatus Roizmaniibacteriota</taxon>
    </lineage>
</organism>
<dbReference type="SUPFAM" id="SSF46600">
    <property type="entry name" value="C-terminal UvrC-binding domain of UvrB"/>
    <property type="match status" value="1"/>
</dbReference>
<dbReference type="GO" id="GO:0009380">
    <property type="term" value="C:excinuclease repair complex"/>
    <property type="evidence" value="ECO:0007669"/>
    <property type="project" value="TreeGrafter"/>
</dbReference>
<name>A0A2M6IUZ4_9BACT</name>
<dbReference type="InterPro" id="IPR047296">
    <property type="entry name" value="GIY-YIG_UvrC_Cho"/>
</dbReference>
<sequence>MIFDKSKIPSTSGIYIFKKGIAPIYIGKSVNLKARISSHIENAKNDAKEAAIISNSDSIETIVTDSEFNALLLESKLIQKHLPKYNIRWRDDKSYLYIKITKKDKYPKCLVVRKENENGALYYGPFSSKNIASTIVSEIRKVIPFCTQLKITNRQCFYSKIGQCDPCPNVVSKITDVQKLQKETKIYQQNIRNIIRVLNGKTDIVVKKLRSQIALETKKKNYENAIIYRDRLTRLENFAKFQSFDTENLSEFNQSEKRLQSLQSLLGNYFEIKDLKRIECYDISTMLFEDSTASMVVFIDGLSDRSEYKRFKIKDQTAQSDFEMLHEVLIRRFDNKWELPQLIVIDGGKPQVRTALTVLLNKNIQIPLIGIAKRPDRLIIGDKKLFTIRPPRHHAGFRLIQELRDESHRFAKKYHTFIRNKKHAIISVET</sequence>
<dbReference type="InterPro" id="IPR036876">
    <property type="entry name" value="UVR_dom_sf"/>
</dbReference>
<dbReference type="GO" id="GO:0006289">
    <property type="term" value="P:nucleotide-excision repair"/>
    <property type="evidence" value="ECO:0007669"/>
    <property type="project" value="InterPro"/>
</dbReference>
<evidence type="ECO:0008006" key="5">
    <source>
        <dbReference type="Google" id="ProtNLM"/>
    </source>
</evidence>
<dbReference type="InterPro" id="IPR001162">
    <property type="entry name" value="UvrC_RNase_H_dom"/>
</dbReference>
<dbReference type="Gene3D" id="3.40.1440.10">
    <property type="entry name" value="GIY-YIG endonuclease"/>
    <property type="match status" value="1"/>
</dbReference>
<dbReference type="InterPro" id="IPR050066">
    <property type="entry name" value="UvrABC_protein_C"/>
</dbReference>
<evidence type="ECO:0000259" key="2">
    <source>
        <dbReference type="PROSITE" id="PS50165"/>
    </source>
</evidence>
<dbReference type="Gene3D" id="3.30.420.340">
    <property type="entry name" value="UvrC, RNAse H endonuclease domain"/>
    <property type="match status" value="1"/>
</dbReference>
<dbReference type="EMBL" id="PCVM01000027">
    <property type="protein sequence ID" value="PIQ73670.1"/>
    <property type="molecule type" value="Genomic_DNA"/>
</dbReference>
<evidence type="ECO:0000313" key="3">
    <source>
        <dbReference type="EMBL" id="PIQ73670.1"/>
    </source>
</evidence>
<dbReference type="InterPro" id="IPR035901">
    <property type="entry name" value="GIY-YIG_endonuc_sf"/>
</dbReference>
<feature type="domain" description="UvrC family homology region profile" evidence="2">
    <location>
        <begin position="246"/>
        <end position="359"/>
    </location>
</feature>
<dbReference type="SMART" id="SM00465">
    <property type="entry name" value="GIYc"/>
    <property type="match status" value="1"/>
</dbReference>
<protein>
    <recommendedName>
        <fullName evidence="5">Excinuclease ABC subunit C</fullName>
    </recommendedName>
</protein>
<dbReference type="PANTHER" id="PTHR30562:SF1">
    <property type="entry name" value="UVRABC SYSTEM PROTEIN C"/>
    <property type="match status" value="1"/>
</dbReference>
<dbReference type="PROSITE" id="PS50164">
    <property type="entry name" value="GIY_YIG"/>
    <property type="match status" value="1"/>
</dbReference>
<feature type="domain" description="GIY-YIG" evidence="1">
    <location>
        <begin position="10"/>
        <end position="87"/>
    </location>
</feature>
<dbReference type="Proteomes" id="UP000231056">
    <property type="component" value="Unassembled WGS sequence"/>
</dbReference>
<dbReference type="InterPro" id="IPR038476">
    <property type="entry name" value="UvrC_RNase_H_dom_sf"/>
</dbReference>
<evidence type="ECO:0000259" key="1">
    <source>
        <dbReference type="PROSITE" id="PS50164"/>
    </source>
</evidence>
<dbReference type="PANTHER" id="PTHR30562">
    <property type="entry name" value="UVRC/OXIDOREDUCTASE"/>
    <property type="match status" value="1"/>
</dbReference>
<dbReference type="PROSITE" id="PS50165">
    <property type="entry name" value="UVRC"/>
    <property type="match status" value="1"/>
</dbReference>
<comment type="caution">
    <text evidence="3">The sequence shown here is derived from an EMBL/GenBank/DDBJ whole genome shotgun (WGS) entry which is preliminary data.</text>
</comment>
<dbReference type="GO" id="GO:0009381">
    <property type="term" value="F:excinuclease ABC activity"/>
    <property type="evidence" value="ECO:0007669"/>
    <property type="project" value="InterPro"/>
</dbReference>
<evidence type="ECO:0000313" key="4">
    <source>
        <dbReference type="Proteomes" id="UP000231056"/>
    </source>
</evidence>
<proteinExistence type="predicted"/>
<dbReference type="CDD" id="cd10434">
    <property type="entry name" value="GIY-YIG_UvrC_Cho"/>
    <property type="match status" value="1"/>
</dbReference>
<reference evidence="3 4" key="1">
    <citation type="submission" date="2017-09" db="EMBL/GenBank/DDBJ databases">
        <title>Depth-based differentiation of microbial function through sediment-hosted aquifers and enrichment of novel symbionts in the deep terrestrial subsurface.</title>
        <authorList>
            <person name="Probst A.J."/>
            <person name="Ladd B."/>
            <person name="Jarett J.K."/>
            <person name="Geller-Mcgrath D.E."/>
            <person name="Sieber C.M."/>
            <person name="Emerson J.B."/>
            <person name="Anantharaman K."/>
            <person name="Thomas B.C."/>
            <person name="Malmstrom R."/>
            <person name="Stieglmeier M."/>
            <person name="Klingl A."/>
            <person name="Woyke T."/>
            <person name="Ryan C.M."/>
            <person name="Banfield J.F."/>
        </authorList>
    </citation>
    <scope>NUCLEOTIDE SEQUENCE [LARGE SCALE GENOMIC DNA]</scope>
    <source>
        <strain evidence="3">CG11_big_fil_rev_8_21_14_0_20_36_8</strain>
    </source>
</reference>